<evidence type="ECO:0000256" key="4">
    <source>
        <dbReference type="SAM" id="SignalP"/>
    </source>
</evidence>
<dbReference type="PRINTS" id="PR00007">
    <property type="entry name" value="COMPLEMNTC1Q"/>
</dbReference>
<dbReference type="SUPFAM" id="SSF49842">
    <property type="entry name" value="TNF-like"/>
    <property type="match status" value="1"/>
</dbReference>
<dbReference type="SMART" id="SM00110">
    <property type="entry name" value="C1Q"/>
    <property type="match status" value="1"/>
</dbReference>
<evidence type="ECO:0000256" key="3">
    <source>
        <dbReference type="ARBA" id="ARBA00022729"/>
    </source>
</evidence>
<keyword evidence="2" id="KW-0964">Secreted</keyword>
<keyword evidence="7" id="KW-1185">Reference proteome</keyword>
<dbReference type="AlphaFoldDB" id="A0A6J8DWE0"/>
<evidence type="ECO:0000259" key="5">
    <source>
        <dbReference type="PROSITE" id="PS50871"/>
    </source>
</evidence>
<dbReference type="InterPro" id="IPR008983">
    <property type="entry name" value="Tumour_necrosis_fac-like_dom"/>
</dbReference>
<dbReference type="EMBL" id="CACVKT020008118">
    <property type="protein sequence ID" value="CAC5412894.1"/>
    <property type="molecule type" value="Genomic_DNA"/>
</dbReference>
<comment type="subcellular location">
    <subcellularLocation>
        <location evidence="1">Secreted</location>
    </subcellularLocation>
</comment>
<organism evidence="6 7">
    <name type="scientific">Mytilus coruscus</name>
    <name type="common">Sea mussel</name>
    <dbReference type="NCBI Taxonomy" id="42192"/>
    <lineage>
        <taxon>Eukaryota</taxon>
        <taxon>Metazoa</taxon>
        <taxon>Spiralia</taxon>
        <taxon>Lophotrochozoa</taxon>
        <taxon>Mollusca</taxon>
        <taxon>Bivalvia</taxon>
        <taxon>Autobranchia</taxon>
        <taxon>Pteriomorphia</taxon>
        <taxon>Mytilida</taxon>
        <taxon>Mytiloidea</taxon>
        <taxon>Mytilidae</taxon>
        <taxon>Mytilinae</taxon>
        <taxon>Mytilus</taxon>
    </lineage>
</organism>
<keyword evidence="3 4" id="KW-0732">Signal</keyword>
<proteinExistence type="predicted"/>
<feature type="signal peptide" evidence="4">
    <location>
        <begin position="1"/>
        <end position="18"/>
    </location>
</feature>
<dbReference type="Proteomes" id="UP000507470">
    <property type="component" value="Unassembled WGS sequence"/>
</dbReference>
<dbReference type="PANTHER" id="PTHR22923:SF116">
    <property type="entry name" value="C1Q DOMAIN-CONTAINING PROTEIN"/>
    <property type="match status" value="1"/>
</dbReference>
<dbReference type="PROSITE" id="PS50871">
    <property type="entry name" value="C1Q"/>
    <property type="match status" value="1"/>
</dbReference>
<dbReference type="GO" id="GO:0005576">
    <property type="term" value="C:extracellular region"/>
    <property type="evidence" value="ECO:0007669"/>
    <property type="project" value="UniProtKB-SubCell"/>
</dbReference>
<evidence type="ECO:0000256" key="2">
    <source>
        <dbReference type="ARBA" id="ARBA00022525"/>
    </source>
</evidence>
<dbReference type="OrthoDB" id="6154955at2759"/>
<dbReference type="InterPro" id="IPR050822">
    <property type="entry name" value="Cerebellin_Synaptic_Org"/>
</dbReference>
<feature type="chain" id="PRO_5026655223" evidence="4">
    <location>
        <begin position="19"/>
        <end position="159"/>
    </location>
</feature>
<dbReference type="Pfam" id="PF00386">
    <property type="entry name" value="C1q"/>
    <property type="match status" value="1"/>
</dbReference>
<dbReference type="PANTHER" id="PTHR22923">
    <property type="entry name" value="CEREBELLIN-RELATED"/>
    <property type="match status" value="1"/>
</dbReference>
<sequence length="159" mass="17967">MMLLYSFVICMVSNLASAGVLEDLIYEMEKRQSYKPAFFVTLSKTVNLRKNHVVKFDAIKTNIGGGYDASSGVFTVPRKGTYEFAVNFITSNRNEWLELDLIKNNIVVVRGHAAYDKFTSGSLQAILELNKGDRTWVSHPRSSGQLYGYNFTMFSGHFI</sequence>
<feature type="domain" description="C1q" evidence="5">
    <location>
        <begin position="31"/>
        <end position="159"/>
    </location>
</feature>
<evidence type="ECO:0000313" key="7">
    <source>
        <dbReference type="Proteomes" id="UP000507470"/>
    </source>
</evidence>
<evidence type="ECO:0000256" key="1">
    <source>
        <dbReference type="ARBA" id="ARBA00004613"/>
    </source>
</evidence>
<gene>
    <name evidence="6" type="ORF">MCOR_45861</name>
</gene>
<reference evidence="6 7" key="1">
    <citation type="submission" date="2020-06" db="EMBL/GenBank/DDBJ databases">
        <authorList>
            <person name="Li R."/>
            <person name="Bekaert M."/>
        </authorList>
    </citation>
    <scope>NUCLEOTIDE SEQUENCE [LARGE SCALE GENOMIC DNA]</scope>
    <source>
        <strain evidence="7">wild</strain>
    </source>
</reference>
<dbReference type="Gene3D" id="2.60.120.40">
    <property type="match status" value="1"/>
</dbReference>
<dbReference type="InterPro" id="IPR001073">
    <property type="entry name" value="C1q_dom"/>
</dbReference>
<name>A0A6J8DWE0_MYTCO</name>
<evidence type="ECO:0000313" key="6">
    <source>
        <dbReference type="EMBL" id="CAC5412894.1"/>
    </source>
</evidence>
<accession>A0A6J8DWE0</accession>
<protein>
    <submittedName>
        <fullName evidence="6">C1QL</fullName>
    </submittedName>
</protein>